<sequence length="103" mass="11586">MEWTLETTQDDGVLHVVPRGELDLLTAPLLARALHEAERHEDRIRLDLRGLSFMDSSGLAVVLEAVSRSRERPTERLDILVDGGVVVRVLELAHLMDDLPLVR</sequence>
<gene>
    <name evidence="4" type="ORF">DSM112329_03327</name>
</gene>
<dbReference type="CDD" id="cd07043">
    <property type="entry name" value="STAS_anti-anti-sigma_factors"/>
    <property type="match status" value="1"/>
</dbReference>
<comment type="similarity">
    <text evidence="1 2">Belongs to the anti-sigma-factor antagonist family.</text>
</comment>
<feature type="domain" description="STAS" evidence="3">
    <location>
        <begin position="3"/>
        <end position="103"/>
    </location>
</feature>
<dbReference type="KEGG" id="parq:DSM112329_03327"/>
<dbReference type="Gene3D" id="3.30.750.24">
    <property type="entry name" value="STAS domain"/>
    <property type="match status" value="1"/>
</dbReference>
<dbReference type="RefSeq" id="WP_354697690.1">
    <property type="nucleotide sequence ID" value="NZ_CP114014.1"/>
</dbReference>
<evidence type="ECO:0000259" key="3">
    <source>
        <dbReference type="PROSITE" id="PS50801"/>
    </source>
</evidence>
<dbReference type="NCBIfam" id="TIGR00377">
    <property type="entry name" value="ant_ant_sig"/>
    <property type="match status" value="1"/>
</dbReference>
<dbReference type="GO" id="GO:0043856">
    <property type="term" value="F:anti-sigma factor antagonist activity"/>
    <property type="evidence" value="ECO:0007669"/>
    <property type="project" value="InterPro"/>
</dbReference>
<organism evidence="4">
    <name type="scientific">Paraconexibacter sp. AEG42_29</name>
    <dbReference type="NCBI Taxonomy" id="2997339"/>
    <lineage>
        <taxon>Bacteria</taxon>
        <taxon>Bacillati</taxon>
        <taxon>Actinomycetota</taxon>
        <taxon>Thermoleophilia</taxon>
        <taxon>Solirubrobacterales</taxon>
        <taxon>Paraconexibacteraceae</taxon>
        <taxon>Paraconexibacter</taxon>
    </lineage>
</organism>
<dbReference type="Pfam" id="PF01740">
    <property type="entry name" value="STAS"/>
    <property type="match status" value="1"/>
</dbReference>
<proteinExistence type="inferred from homology"/>
<evidence type="ECO:0000313" key="4">
    <source>
        <dbReference type="EMBL" id="XAY06456.1"/>
    </source>
</evidence>
<accession>A0AAU7AXK8</accession>
<dbReference type="AlphaFoldDB" id="A0AAU7AXK8"/>
<reference evidence="4" key="1">
    <citation type="submission" date="2022-12" db="EMBL/GenBank/DDBJ databases">
        <title>Paraconexibacter alkalitolerans sp. nov. and Baekduia alba sp. nov., isolated from soil and emended description of the genera Paraconexibacter (Chun et al., 2020) and Baekduia (An et al., 2020).</title>
        <authorList>
            <person name="Vieira S."/>
            <person name="Huber K.J."/>
            <person name="Geppert A."/>
            <person name="Wolf J."/>
            <person name="Neumann-Schaal M."/>
            <person name="Muesken M."/>
            <person name="Overmann J."/>
        </authorList>
    </citation>
    <scope>NUCLEOTIDE SEQUENCE</scope>
    <source>
        <strain evidence="4">AEG42_29</strain>
    </source>
</reference>
<dbReference type="InterPro" id="IPR003658">
    <property type="entry name" value="Anti-sigma_ant"/>
</dbReference>
<protein>
    <recommendedName>
        <fullName evidence="2">Anti-sigma factor antagonist</fullName>
    </recommendedName>
</protein>
<name>A0AAU7AXK8_9ACTN</name>
<dbReference type="InterPro" id="IPR002645">
    <property type="entry name" value="STAS_dom"/>
</dbReference>
<dbReference type="InterPro" id="IPR036513">
    <property type="entry name" value="STAS_dom_sf"/>
</dbReference>
<evidence type="ECO:0000256" key="1">
    <source>
        <dbReference type="ARBA" id="ARBA00009013"/>
    </source>
</evidence>
<dbReference type="EMBL" id="CP114014">
    <property type="protein sequence ID" value="XAY06456.1"/>
    <property type="molecule type" value="Genomic_DNA"/>
</dbReference>
<evidence type="ECO:0000256" key="2">
    <source>
        <dbReference type="RuleBase" id="RU003749"/>
    </source>
</evidence>
<dbReference type="SUPFAM" id="SSF52091">
    <property type="entry name" value="SpoIIaa-like"/>
    <property type="match status" value="1"/>
</dbReference>
<dbReference type="PROSITE" id="PS50801">
    <property type="entry name" value="STAS"/>
    <property type="match status" value="1"/>
</dbReference>